<dbReference type="AlphaFoldDB" id="A0A9X2X9R6"/>
<comment type="caution">
    <text evidence="1">The sequence shown here is derived from an EMBL/GenBank/DDBJ whole genome shotgun (WGS) entry which is preliminary data.</text>
</comment>
<gene>
    <name evidence="1" type="ORF">NYR54_13725</name>
</gene>
<protein>
    <submittedName>
        <fullName evidence="1">Uncharacterized protein</fullName>
    </submittedName>
</protein>
<sequence length="338" mass="37097">MAYIPPTLAWSDYFYKKVVESLSGNSATDENGHDSPKLDMHVTNTVAPADKAGAPHKIPFRISVDGETVDESLAPAGLLAPGEPRAGTADRERLTDVGLSAVDIQVKYDGLDVKPMLNVSTMPVERTYQAGEEVRFLATANYPAFIHHAEIRIFRLEDTARPVDVIPIPINGAASWMMPSEGEGEFSYVLRVYDGAGRFDETVPLTIARSGYNLQRHVAAEAVAPGWGEDRTAFRNIPVHGGAVTVHGEHVPPGYLVHVMGEAIPVDPNQAFLVQRILPPGAHAVEVGLEGSIEIRRTLLQPRYLHSRQRMVLCGSCRHHHRQAHGRRYDRGRTSGRV</sequence>
<name>A0A9X2X9R6_9HYPH</name>
<reference evidence="1" key="1">
    <citation type="submission" date="2022-08" db="EMBL/GenBank/DDBJ databases">
        <title>Chelativorans sichuanense sp. nov., a paraffin oil-degrading bacterium isolated from a mixture of oil-based drill cuttings and paddy soil.</title>
        <authorList>
            <person name="Yu J."/>
            <person name="Liu H."/>
            <person name="Chen Q."/>
        </authorList>
    </citation>
    <scope>NUCLEOTIDE SEQUENCE</scope>
    <source>
        <strain evidence="1">SCAU 2101</strain>
    </source>
</reference>
<accession>A0A9X2X9R6</accession>
<dbReference type="EMBL" id="JAODNV010000014">
    <property type="protein sequence ID" value="MCT8991338.1"/>
    <property type="molecule type" value="Genomic_DNA"/>
</dbReference>
<evidence type="ECO:0000313" key="1">
    <source>
        <dbReference type="EMBL" id="MCT8991338.1"/>
    </source>
</evidence>
<dbReference type="Proteomes" id="UP001149009">
    <property type="component" value="Unassembled WGS sequence"/>
</dbReference>
<organism evidence="1 2">
    <name type="scientific">Chelativorans petroleitrophicus</name>
    <dbReference type="NCBI Taxonomy" id="2975484"/>
    <lineage>
        <taxon>Bacteria</taxon>
        <taxon>Pseudomonadati</taxon>
        <taxon>Pseudomonadota</taxon>
        <taxon>Alphaproteobacteria</taxon>
        <taxon>Hyphomicrobiales</taxon>
        <taxon>Phyllobacteriaceae</taxon>
        <taxon>Chelativorans</taxon>
    </lineage>
</organism>
<proteinExistence type="predicted"/>
<evidence type="ECO:0000313" key="2">
    <source>
        <dbReference type="Proteomes" id="UP001149009"/>
    </source>
</evidence>
<keyword evidence="2" id="KW-1185">Reference proteome</keyword>